<protein>
    <submittedName>
        <fullName evidence="1">Uncharacterized protein</fullName>
    </submittedName>
</protein>
<dbReference type="EMBL" id="CM004482">
    <property type="protein sequence ID" value="OCT63459.1"/>
    <property type="molecule type" value="Genomic_DNA"/>
</dbReference>
<sequence length="83" mass="9445">MSSALHFFHDLVDCNKLHYRLQWPEVKNFLSLHQVHFDALHALVNLAVSPTPLNPTFFSFKLSYICVSFIMLVHGEVSALCGT</sequence>
<dbReference type="Proteomes" id="UP000694892">
    <property type="component" value="Chromosome 9_10L"/>
</dbReference>
<dbReference type="AlphaFoldDB" id="A0A974BZ15"/>
<evidence type="ECO:0000313" key="1">
    <source>
        <dbReference type="EMBL" id="OCT63459.1"/>
    </source>
</evidence>
<organism evidence="1 2">
    <name type="scientific">Xenopus laevis</name>
    <name type="common">African clawed frog</name>
    <dbReference type="NCBI Taxonomy" id="8355"/>
    <lineage>
        <taxon>Eukaryota</taxon>
        <taxon>Metazoa</taxon>
        <taxon>Chordata</taxon>
        <taxon>Craniata</taxon>
        <taxon>Vertebrata</taxon>
        <taxon>Euteleostomi</taxon>
        <taxon>Amphibia</taxon>
        <taxon>Batrachia</taxon>
        <taxon>Anura</taxon>
        <taxon>Pipoidea</taxon>
        <taxon>Pipidae</taxon>
        <taxon>Xenopodinae</taxon>
        <taxon>Xenopus</taxon>
        <taxon>Xenopus</taxon>
    </lineage>
</organism>
<reference evidence="2" key="1">
    <citation type="journal article" date="2016" name="Nature">
        <title>Genome evolution in the allotetraploid frog Xenopus laevis.</title>
        <authorList>
            <person name="Session A.M."/>
            <person name="Uno Y."/>
            <person name="Kwon T."/>
            <person name="Chapman J.A."/>
            <person name="Toyoda A."/>
            <person name="Takahashi S."/>
            <person name="Fukui A."/>
            <person name="Hikosaka A."/>
            <person name="Suzuki A."/>
            <person name="Kondo M."/>
            <person name="van Heeringen S.J."/>
            <person name="Quigley I."/>
            <person name="Heinz S."/>
            <person name="Ogino H."/>
            <person name="Ochi H."/>
            <person name="Hellsten U."/>
            <person name="Lyons J.B."/>
            <person name="Simakov O."/>
            <person name="Putnam N."/>
            <person name="Stites J."/>
            <person name="Kuroki Y."/>
            <person name="Tanaka T."/>
            <person name="Michiue T."/>
            <person name="Watanabe M."/>
            <person name="Bogdanovic O."/>
            <person name="Lister R."/>
            <person name="Georgiou G."/>
            <person name="Paranjpe S.S."/>
            <person name="van Kruijsbergen I."/>
            <person name="Shu S."/>
            <person name="Carlson J."/>
            <person name="Kinoshita T."/>
            <person name="Ohta Y."/>
            <person name="Mawaribuchi S."/>
            <person name="Jenkins J."/>
            <person name="Grimwood J."/>
            <person name="Schmutz J."/>
            <person name="Mitros T."/>
            <person name="Mozaffari S.V."/>
            <person name="Suzuki Y."/>
            <person name="Haramoto Y."/>
            <person name="Yamamoto T.S."/>
            <person name="Takagi C."/>
            <person name="Heald R."/>
            <person name="Miller K."/>
            <person name="Haudenschild C."/>
            <person name="Kitzman J."/>
            <person name="Nakayama T."/>
            <person name="Izutsu Y."/>
            <person name="Robert J."/>
            <person name="Fortriede J."/>
            <person name="Burns K."/>
            <person name="Lotay V."/>
            <person name="Karimi K."/>
            <person name="Yasuoka Y."/>
            <person name="Dichmann D.S."/>
            <person name="Flajnik M.F."/>
            <person name="Houston D.W."/>
            <person name="Shendure J."/>
            <person name="DuPasquier L."/>
            <person name="Vize P.D."/>
            <person name="Zorn A.M."/>
            <person name="Ito M."/>
            <person name="Marcotte E.M."/>
            <person name="Wallingford J.B."/>
            <person name="Ito Y."/>
            <person name="Asashima M."/>
            <person name="Ueno N."/>
            <person name="Matsuda Y."/>
            <person name="Veenstra G.J."/>
            <person name="Fujiyama A."/>
            <person name="Harland R.M."/>
            <person name="Taira M."/>
            <person name="Rokhsar D.S."/>
        </authorList>
    </citation>
    <scope>NUCLEOTIDE SEQUENCE [LARGE SCALE GENOMIC DNA]</scope>
    <source>
        <strain evidence="2">J</strain>
    </source>
</reference>
<accession>A0A974BZ15</accession>
<evidence type="ECO:0000313" key="2">
    <source>
        <dbReference type="Proteomes" id="UP000694892"/>
    </source>
</evidence>
<proteinExistence type="predicted"/>
<gene>
    <name evidence="1" type="ORF">XELAEV_18044556mg</name>
</gene>
<name>A0A974BZ15_XENLA</name>